<dbReference type="CDD" id="cd10845">
    <property type="entry name" value="DSRM_RNAse_III_family"/>
    <property type="match status" value="1"/>
</dbReference>
<feature type="binding site" evidence="17">
    <location>
        <position position="49"/>
    </location>
    <ligand>
        <name>Mg(2+)</name>
        <dbReference type="ChEBI" id="CHEBI:18420"/>
    </ligand>
</feature>
<dbReference type="PROSITE" id="PS50142">
    <property type="entry name" value="RNASE_3_2"/>
    <property type="match status" value="1"/>
</dbReference>
<organism evidence="21 22">
    <name type="scientific">Aerococcus kribbianus</name>
    <dbReference type="NCBI Taxonomy" id="2999064"/>
    <lineage>
        <taxon>Bacteria</taxon>
        <taxon>Bacillati</taxon>
        <taxon>Bacillota</taxon>
        <taxon>Bacilli</taxon>
        <taxon>Lactobacillales</taxon>
        <taxon>Aerococcaceae</taxon>
        <taxon>Aerococcus</taxon>
    </lineage>
</organism>
<dbReference type="GO" id="GO:0005737">
    <property type="term" value="C:cytoplasm"/>
    <property type="evidence" value="ECO:0007669"/>
    <property type="project" value="UniProtKB-SubCell"/>
</dbReference>
<feature type="compositionally biased region" description="Polar residues" evidence="18">
    <location>
        <begin position="227"/>
        <end position="237"/>
    </location>
</feature>
<evidence type="ECO:0000256" key="7">
    <source>
        <dbReference type="ARBA" id="ARBA00022664"/>
    </source>
</evidence>
<gene>
    <name evidence="17 21" type="primary">rnc</name>
    <name evidence="21" type="ORF">OW157_02565</name>
</gene>
<evidence type="ECO:0000259" key="20">
    <source>
        <dbReference type="PROSITE" id="PS50142"/>
    </source>
</evidence>
<dbReference type="GO" id="GO:0010468">
    <property type="term" value="P:regulation of gene expression"/>
    <property type="evidence" value="ECO:0007669"/>
    <property type="project" value="TreeGrafter"/>
</dbReference>
<dbReference type="AlphaFoldDB" id="A0A9X3FUJ1"/>
<evidence type="ECO:0000256" key="1">
    <source>
        <dbReference type="ARBA" id="ARBA00000109"/>
    </source>
</evidence>
<evidence type="ECO:0000256" key="12">
    <source>
        <dbReference type="ARBA" id="ARBA00022759"/>
    </source>
</evidence>
<dbReference type="GO" id="GO:0046872">
    <property type="term" value="F:metal ion binding"/>
    <property type="evidence" value="ECO:0007669"/>
    <property type="project" value="UniProtKB-KW"/>
</dbReference>
<reference evidence="21" key="1">
    <citation type="submission" date="2022-12" db="EMBL/GenBank/DDBJ databases">
        <title>Description and comparative metabolic analysis of Aerococcus sp. nov., isolated from the feces of a pig.</title>
        <authorList>
            <person name="Chang Y.-H."/>
        </authorList>
    </citation>
    <scope>NUCLEOTIDE SEQUENCE</scope>
    <source>
        <strain evidence="21">YH-aer222</strain>
    </source>
</reference>
<dbReference type="GO" id="GO:0008033">
    <property type="term" value="P:tRNA processing"/>
    <property type="evidence" value="ECO:0007669"/>
    <property type="project" value="UniProtKB-KW"/>
</dbReference>
<evidence type="ECO:0000256" key="10">
    <source>
        <dbReference type="ARBA" id="ARBA00022723"/>
    </source>
</evidence>
<dbReference type="HAMAP" id="MF_00104">
    <property type="entry name" value="RNase_III"/>
    <property type="match status" value="1"/>
</dbReference>
<keyword evidence="10 17" id="KW-0479">Metal-binding</keyword>
<comment type="function">
    <text evidence="17">Digests double-stranded RNA. Involved in the processing of primary rRNA transcript to yield the immediate precursors to the large and small rRNAs (23S and 16S). Processes some mRNAs, and tRNAs when they are encoded in the rRNA operon. Processes pre-crRNA and tracrRNA of type II CRISPR loci if present in the organism.</text>
</comment>
<keyword evidence="6 17" id="KW-0698">rRNA processing</keyword>
<dbReference type="GO" id="GO:0003725">
    <property type="term" value="F:double-stranded RNA binding"/>
    <property type="evidence" value="ECO:0007669"/>
    <property type="project" value="TreeGrafter"/>
</dbReference>
<protein>
    <recommendedName>
        <fullName evidence="17">Ribonuclease 3</fullName>
        <ecNumber evidence="17">3.1.26.3</ecNumber>
    </recommendedName>
    <alternativeName>
        <fullName evidence="17">Ribonuclease III</fullName>
        <shortName evidence="17">RNase III</shortName>
    </alternativeName>
</protein>
<keyword evidence="8 17" id="KW-0819">tRNA processing</keyword>
<dbReference type="FunFam" id="1.10.1520.10:FF:000001">
    <property type="entry name" value="Ribonuclease 3"/>
    <property type="match status" value="1"/>
</dbReference>
<comment type="cofactor">
    <cofactor evidence="17">
        <name>Mg(2+)</name>
        <dbReference type="ChEBI" id="CHEBI:18420"/>
    </cofactor>
</comment>
<feature type="binding site" evidence="17">
    <location>
        <position position="125"/>
    </location>
    <ligand>
        <name>Mg(2+)</name>
        <dbReference type="ChEBI" id="CHEBI:18420"/>
    </ligand>
</feature>
<feature type="domain" description="DRBM" evidence="19">
    <location>
        <begin position="162"/>
        <end position="231"/>
    </location>
</feature>
<dbReference type="Gene3D" id="3.30.160.20">
    <property type="match status" value="1"/>
</dbReference>
<evidence type="ECO:0000256" key="11">
    <source>
        <dbReference type="ARBA" id="ARBA00022730"/>
    </source>
</evidence>
<keyword evidence="9 17" id="KW-0540">Nuclease</keyword>
<dbReference type="EC" id="3.1.26.3" evidence="17"/>
<evidence type="ECO:0000256" key="16">
    <source>
        <dbReference type="ARBA" id="ARBA00053741"/>
    </source>
</evidence>
<evidence type="ECO:0000256" key="9">
    <source>
        <dbReference type="ARBA" id="ARBA00022722"/>
    </source>
</evidence>
<dbReference type="InterPro" id="IPR014720">
    <property type="entry name" value="dsRBD_dom"/>
</dbReference>
<evidence type="ECO:0000256" key="4">
    <source>
        <dbReference type="ARBA" id="ARBA00011738"/>
    </source>
</evidence>
<dbReference type="SUPFAM" id="SSF69065">
    <property type="entry name" value="RNase III domain-like"/>
    <property type="match status" value="1"/>
</dbReference>
<dbReference type="SUPFAM" id="SSF54768">
    <property type="entry name" value="dsRNA-binding domain-like"/>
    <property type="match status" value="1"/>
</dbReference>
<dbReference type="Pfam" id="PF00035">
    <property type="entry name" value="dsrm"/>
    <property type="match status" value="1"/>
</dbReference>
<name>A0A9X3FUJ1_9LACT</name>
<feature type="binding site" evidence="17">
    <location>
        <position position="122"/>
    </location>
    <ligand>
        <name>Mg(2+)</name>
        <dbReference type="ChEBI" id="CHEBI:18420"/>
    </ligand>
</feature>
<dbReference type="SMART" id="SM00535">
    <property type="entry name" value="RIBOc"/>
    <property type="match status" value="1"/>
</dbReference>
<dbReference type="GO" id="GO:0019843">
    <property type="term" value="F:rRNA binding"/>
    <property type="evidence" value="ECO:0007669"/>
    <property type="project" value="UniProtKB-KW"/>
</dbReference>
<accession>A0A9X3FUJ1</accession>
<evidence type="ECO:0000259" key="19">
    <source>
        <dbReference type="PROSITE" id="PS50137"/>
    </source>
</evidence>
<dbReference type="PANTHER" id="PTHR11207">
    <property type="entry name" value="RIBONUCLEASE III"/>
    <property type="match status" value="1"/>
</dbReference>
<feature type="region of interest" description="Disordered" evidence="18">
    <location>
        <begin position="207"/>
        <end position="237"/>
    </location>
</feature>
<dbReference type="GO" id="GO:0042802">
    <property type="term" value="F:identical protein binding"/>
    <property type="evidence" value="ECO:0007669"/>
    <property type="project" value="UniProtKB-ARBA"/>
</dbReference>
<dbReference type="Gene3D" id="1.10.1520.10">
    <property type="entry name" value="Ribonuclease III domain"/>
    <property type="match status" value="1"/>
</dbReference>
<proteinExistence type="inferred from homology"/>
<evidence type="ECO:0000313" key="22">
    <source>
        <dbReference type="Proteomes" id="UP001146670"/>
    </source>
</evidence>
<sequence>MDIQAFADLLAEKFDLHIQKKAPYIEALTHSSYVNENRRKKLTDNERIEFLGDAVLDLQVSHYLYVHYPKMPEGDMSRLRALIVREESLSKRCVECGFDQFVRLGHGEESSGGRQRESLLCDLFESVLGAIYLDLGIDAVERLLSITIYPKIKSGYFNQRMDAKTALQEELQKHGQIKLHYDLIKEEGPAHAKEFTVAVQLNGKEIGRGKGRSKKHAEQAAALSALENHQASNNERK</sequence>
<dbReference type="RefSeq" id="WP_268751765.1">
    <property type="nucleotide sequence ID" value="NZ_JAPRFQ010000001.1"/>
</dbReference>
<evidence type="ECO:0000256" key="3">
    <source>
        <dbReference type="ARBA" id="ARBA00010183"/>
    </source>
</evidence>
<dbReference type="CDD" id="cd00593">
    <property type="entry name" value="RIBOc"/>
    <property type="match status" value="1"/>
</dbReference>
<evidence type="ECO:0000256" key="13">
    <source>
        <dbReference type="ARBA" id="ARBA00022801"/>
    </source>
</evidence>
<dbReference type="EMBL" id="JAPRFR010000001">
    <property type="protein sequence ID" value="MCZ0725449.1"/>
    <property type="molecule type" value="Genomic_DNA"/>
</dbReference>
<evidence type="ECO:0000313" key="21">
    <source>
        <dbReference type="EMBL" id="MCZ0725449.1"/>
    </source>
</evidence>
<evidence type="ECO:0000256" key="6">
    <source>
        <dbReference type="ARBA" id="ARBA00022552"/>
    </source>
</evidence>
<evidence type="ECO:0000256" key="8">
    <source>
        <dbReference type="ARBA" id="ARBA00022694"/>
    </source>
</evidence>
<dbReference type="InterPro" id="IPR036389">
    <property type="entry name" value="RNase_III_sf"/>
</dbReference>
<comment type="function">
    <text evidence="16">Digests double-stranded RNA. Involved in the processing of primary rRNA transcript to yield the immediate precursors to the large and small rRNAs (23S and 16S). Also processes some mRNAs, and tRNAs when they are encoded in the rRNA operon.</text>
</comment>
<dbReference type="PROSITE" id="PS50137">
    <property type="entry name" value="DS_RBD"/>
    <property type="match status" value="1"/>
</dbReference>
<keyword evidence="14 17" id="KW-0460">Magnesium</keyword>
<evidence type="ECO:0000256" key="17">
    <source>
        <dbReference type="HAMAP-Rule" id="MF_00104"/>
    </source>
</evidence>
<feature type="active site" evidence="17">
    <location>
        <position position="125"/>
    </location>
</feature>
<dbReference type="Proteomes" id="UP001146670">
    <property type="component" value="Unassembled WGS sequence"/>
</dbReference>
<dbReference type="GO" id="GO:0004525">
    <property type="term" value="F:ribonuclease III activity"/>
    <property type="evidence" value="ECO:0007669"/>
    <property type="project" value="UniProtKB-UniRule"/>
</dbReference>
<evidence type="ECO:0000256" key="18">
    <source>
        <dbReference type="SAM" id="MobiDB-lite"/>
    </source>
</evidence>
<evidence type="ECO:0000256" key="2">
    <source>
        <dbReference type="ARBA" id="ARBA00004496"/>
    </source>
</evidence>
<evidence type="ECO:0000256" key="5">
    <source>
        <dbReference type="ARBA" id="ARBA00022490"/>
    </source>
</evidence>
<comment type="catalytic activity">
    <reaction evidence="1 17">
        <text>Endonucleolytic cleavage to 5'-phosphomonoester.</text>
        <dbReference type="EC" id="3.1.26.3"/>
    </reaction>
</comment>
<keyword evidence="15 17" id="KW-0694">RNA-binding</keyword>
<comment type="subcellular location">
    <subcellularLocation>
        <location evidence="2 17">Cytoplasm</location>
    </subcellularLocation>
</comment>
<feature type="active site" evidence="17">
    <location>
        <position position="53"/>
    </location>
</feature>
<comment type="subunit">
    <text evidence="4 17">Homodimer.</text>
</comment>
<comment type="similarity">
    <text evidence="3">Belongs to the ribonuclease III family.</text>
</comment>
<keyword evidence="7 17" id="KW-0507">mRNA processing</keyword>
<dbReference type="SMART" id="SM00358">
    <property type="entry name" value="DSRM"/>
    <property type="match status" value="1"/>
</dbReference>
<keyword evidence="11 17" id="KW-0699">rRNA-binding</keyword>
<dbReference type="InterPro" id="IPR011907">
    <property type="entry name" value="RNase_III"/>
</dbReference>
<dbReference type="InterPro" id="IPR000999">
    <property type="entry name" value="RNase_III_dom"/>
</dbReference>
<dbReference type="Pfam" id="PF14622">
    <property type="entry name" value="Ribonucleas_3_3"/>
    <property type="match status" value="1"/>
</dbReference>
<keyword evidence="22" id="KW-1185">Reference proteome</keyword>
<dbReference type="GO" id="GO:0006364">
    <property type="term" value="P:rRNA processing"/>
    <property type="evidence" value="ECO:0007669"/>
    <property type="project" value="UniProtKB-UniRule"/>
</dbReference>
<dbReference type="GO" id="GO:0006397">
    <property type="term" value="P:mRNA processing"/>
    <property type="evidence" value="ECO:0007669"/>
    <property type="project" value="UniProtKB-UniRule"/>
</dbReference>
<dbReference type="PANTHER" id="PTHR11207:SF0">
    <property type="entry name" value="RIBONUCLEASE 3"/>
    <property type="match status" value="1"/>
</dbReference>
<feature type="domain" description="RNase III" evidence="20">
    <location>
        <begin position="7"/>
        <end position="136"/>
    </location>
</feature>
<evidence type="ECO:0000256" key="15">
    <source>
        <dbReference type="ARBA" id="ARBA00022884"/>
    </source>
</evidence>
<comment type="caution">
    <text evidence="21">The sequence shown here is derived from an EMBL/GenBank/DDBJ whole genome shotgun (WGS) entry which is preliminary data.</text>
</comment>
<evidence type="ECO:0000256" key="14">
    <source>
        <dbReference type="ARBA" id="ARBA00022842"/>
    </source>
</evidence>
<dbReference type="NCBIfam" id="TIGR02191">
    <property type="entry name" value="RNaseIII"/>
    <property type="match status" value="1"/>
</dbReference>
<keyword evidence="12 17" id="KW-0255">Endonuclease</keyword>
<dbReference type="FunFam" id="3.30.160.20:FF:000003">
    <property type="entry name" value="Ribonuclease 3"/>
    <property type="match status" value="1"/>
</dbReference>
<keyword evidence="13 17" id="KW-0378">Hydrolase</keyword>
<keyword evidence="5 17" id="KW-0963">Cytoplasm</keyword>